<comment type="caution">
    <text evidence="2">The sequence shown here is derived from an EMBL/GenBank/DDBJ whole genome shotgun (WGS) entry which is preliminary data.</text>
</comment>
<dbReference type="EMBL" id="JAVXUP010000469">
    <property type="protein sequence ID" value="KAK3027233.1"/>
    <property type="molecule type" value="Genomic_DNA"/>
</dbReference>
<evidence type="ECO:0000259" key="1">
    <source>
        <dbReference type="Pfam" id="PF25043"/>
    </source>
</evidence>
<accession>A0AA88WL89</accession>
<organism evidence="2 3">
    <name type="scientific">Escallonia herrerae</name>
    <dbReference type="NCBI Taxonomy" id="1293975"/>
    <lineage>
        <taxon>Eukaryota</taxon>
        <taxon>Viridiplantae</taxon>
        <taxon>Streptophyta</taxon>
        <taxon>Embryophyta</taxon>
        <taxon>Tracheophyta</taxon>
        <taxon>Spermatophyta</taxon>
        <taxon>Magnoliopsida</taxon>
        <taxon>eudicotyledons</taxon>
        <taxon>Gunneridae</taxon>
        <taxon>Pentapetalae</taxon>
        <taxon>asterids</taxon>
        <taxon>campanulids</taxon>
        <taxon>Escalloniales</taxon>
        <taxon>Escalloniaceae</taxon>
        <taxon>Escallonia</taxon>
    </lineage>
</organism>
<keyword evidence="3" id="KW-1185">Reference proteome</keyword>
<dbReference type="Proteomes" id="UP001188597">
    <property type="component" value="Unassembled WGS sequence"/>
</dbReference>
<dbReference type="Pfam" id="PF25043">
    <property type="entry name" value="DUF7788"/>
    <property type="match status" value="1"/>
</dbReference>
<dbReference type="InterPro" id="IPR011205">
    <property type="entry name" value="UCP015417_vWA"/>
</dbReference>
<protein>
    <recommendedName>
        <fullName evidence="1">DUF7788 domain-containing protein</fullName>
    </recommendedName>
</protein>
<evidence type="ECO:0000313" key="2">
    <source>
        <dbReference type="EMBL" id="KAK3027233.1"/>
    </source>
</evidence>
<dbReference type="PANTHER" id="PTHR31373">
    <property type="entry name" value="OS06G0652100 PROTEIN"/>
    <property type="match status" value="1"/>
</dbReference>
<proteinExistence type="predicted"/>
<sequence length="106" mass="12021">MDWGMNTNFQKVFDRILEITAEGKLSEDQMIKRVSVFSDMEFDVASQNPWETDYEAIQRKFGEKGHQTYAADYTSATMMIPSDLPSAAASIWVFKKLKANVSKGAK</sequence>
<evidence type="ECO:0000313" key="3">
    <source>
        <dbReference type="Proteomes" id="UP001188597"/>
    </source>
</evidence>
<dbReference type="InterPro" id="IPR056690">
    <property type="entry name" value="DUF7788"/>
</dbReference>
<reference evidence="2" key="1">
    <citation type="submission" date="2022-12" db="EMBL/GenBank/DDBJ databases">
        <title>Draft genome assemblies for two species of Escallonia (Escalloniales).</title>
        <authorList>
            <person name="Chanderbali A."/>
            <person name="Dervinis C."/>
            <person name="Anghel I."/>
            <person name="Soltis D."/>
            <person name="Soltis P."/>
            <person name="Zapata F."/>
        </authorList>
    </citation>
    <scope>NUCLEOTIDE SEQUENCE</scope>
    <source>
        <strain evidence="2">UCBG64.0493</strain>
        <tissue evidence="2">Leaf</tissue>
    </source>
</reference>
<dbReference type="PANTHER" id="PTHR31373:SF27">
    <property type="entry name" value="TROVE DOMAIN-CONTAINING PROTEIN"/>
    <property type="match status" value="1"/>
</dbReference>
<feature type="domain" description="DUF7788" evidence="1">
    <location>
        <begin position="1"/>
        <end position="67"/>
    </location>
</feature>
<dbReference type="AlphaFoldDB" id="A0AA88WL89"/>
<gene>
    <name evidence="2" type="ORF">RJ639_041651</name>
</gene>
<name>A0AA88WL89_9ASTE</name>